<gene>
    <name evidence="3" type="ORF">NCF85_02270</name>
</gene>
<evidence type="ECO:0000313" key="4">
    <source>
        <dbReference type="Proteomes" id="UP001056619"/>
    </source>
</evidence>
<feature type="region of interest" description="Disordered" evidence="1">
    <location>
        <begin position="23"/>
        <end position="114"/>
    </location>
</feature>
<evidence type="ECO:0000256" key="2">
    <source>
        <dbReference type="SAM" id="SignalP"/>
    </source>
</evidence>
<proteinExistence type="predicted"/>
<dbReference type="EMBL" id="CP098494">
    <property type="protein sequence ID" value="USA61830.1"/>
    <property type="molecule type" value="Genomic_DNA"/>
</dbReference>
<feature type="chain" id="PRO_5046918818" description="RcnB family protein" evidence="2">
    <location>
        <begin position="22"/>
        <end position="362"/>
    </location>
</feature>
<keyword evidence="2" id="KW-0732">Signal</keyword>
<feature type="signal peptide" evidence="2">
    <location>
        <begin position="1"/>
        <end position="21"/>
    </location>
</feature>
<keyword evidence="4" id="KW-1185">Reference proteome</keyword>
<reference evidence="3 4" key="1">
    <citation type="submission" date="2022-06" db="EMBL/GenBank/DDBJ databases">
        <authorList>
            <person name="Liu G."/>
        </authorList>
    </citation>
    <scope>NUCLEOTIDE SEQUENCE [LARGE SCALE GENOMIC DNA]</scope>
    <source>
        <strain evidence="3 4">E4</strain>
    </source>
</reference>
<feature type="compositionally biased region" description="Basic and acidic residues" evidence="1">
    <location>
        <begin position="61"/>
        <end position="114"/>
    </location>
</feature>
<accession>A0ABY4U6V1</accession>
<protein>
    <recommendedName>
        <fullName evidence="5">RcnB family protein</fullName>
    </recommendedName>
</protein>
<dbReference type="Proteomes" id="UP001056619">
    <property type="component" value="Chromosome"/>
</dbReference>
<evidence type="ECO:0000256" key="1">
    <source>
        <dbReference type="SAM" id="MobiDB-lite"/>
    </source>
</evidence>
<organism evidence="3 4">
    <name type="scientific">Qipengyuania citrea</name>
    <dbReference type="NCBI Taxonomy" id="225971"/>
    <lineage>
        <taxon>Bacteria</taxon>
        <taxon>Pseudomonadati</taxon>
        <taxon>Pseudomonadota</taxon>
        <taxon>Alphaproteobacteria</taxon>
        <taxon>Sphingomonadales</taxon>
        <taxon>Erythrobacteraceae</taxon>
        <taxon>Qipengyuania</taxon>
    </lineage>
</organism>
<sequence length="362" mass="41432">MMRILLAGAAAIALAASGAYAQPGKNGDNGNGPGNGKHNNAAKVERGPPDRGPQRPGNGNRDARPDKRMAQQPDRRDARQNVSREIERRVSQRPQERAVERRVDRRDDRRDLSQRAERRIERSVERRVDRRDGRRDVRRGDRNLINYVDRVRYDQDRTFLVRDRDRRAIAGCPPGLAKKYNGCMPPGQAKKRYDNYRTWNGYDYRPRLFGLKNYSSGRYYYDEGYLLRPASDGGIAGYIPLLGGALAIGNQWPSSYSSHSVPDYYVDYYDLGPRDSYRYADNVIYRVNPSDAAIQSVVALLTGDDFTIGEPMPSGYDVYNVPYPYRDRYNDSDDAWYRYSDGYVYQIDPQTQLISAAIDLLV</sequence>
<evidence type="ECO:0008006" key="5">
    <source>
        <dbReference type="Google" id="ProtNLM"/>
    </source>
</evidence>
<dbReference type="RefSeq" id="WP_301642387.1">
    <property type="nucleotide sequence ID" value="NZ_CP098494.1"/>
</dbReference>
<evidence type="ECO:0000313" key="3">
    <source>
        <dbReference type="EMBL" id="USA61830.1"/>
    </source>
</evidence>
<feature type="compositionally biased region" description="Basic and acidic residues" evidence="1">
    <location>
        <begin position="43"/>
        <end position="53"/>
    </location>
</feature>
<name>A0ABY4U6V1_9SPHN</name>